<evidence type="ECO:0008006" key="3">
    <source>
        <dbReference type="Google" id="ProtNLM"/>
    </source>
</evidence>
<gene>
    <name evidence="1" type="ORF">ACFPM4_20065</name>
</gene>
<organism evidence="1 2">
    <name type="scientific">Lederbergia graminis</name>
    <dbReference type="NCBI Taxonomy" id="735518"/>
    <lineage>
        <taxon>Bacteria</taxon>
        <taxon>Bacillati</taxon>
        <taxon>Bacillota</taxon>
        <taxon>Bacilli</taxon>
        <taxon>Bacillales</taxon>
        <taxon>Bacillaceae</taxon>
        <taxon>Lederbergia</taxon>
    </lineage>
</organism>
<evidence type="ECO:0000313" key="2">
    <source>
        <dbReference type="Proteomes" id="UP001596147"/>
    </source>
</evidence>
<protein>
    <recommendedName>
        <fullName evidence="3">Sporulation protein Cse60</fullName>
    </recommendedName>
</protein>
<dbReference type="RefSeq" id="WP_186324908.1">
    <property type="nucleotide sequence ID" value="NZ_JBHSMC010000045.1"/>
</dbReference>
<proteinExistence type="predicted"/>
<reference evidence="2" key="1">
    <citation type="journal article" date="2019" name="Int. J. Syst. Evol. Microbiol.">
        <title>The Global Catalogue of Microorganisms (GCM) 10K type strain sequencing project: providing services to taxonomists for standard genome sequencing and annotation.</title>
        <authorList>
            <consortium name="The Broad Institute Genomics Platform"/>
            <consortium name="The Broad Institute Genome Sequencing Center for Infectious Disease"/>
            <person name="Wu L."/>
            <person name="Ma J."/>
        </authorList>
    </citation>
    <scope>NUCLEOTIDE SEQUENCE [LARGE SCALE GENOMIC DNA]</scope>
    <source>
        <strain evidence="2">CGMCC 1.12237</strain>
    </source>
</reference>
<sequence>MKVRTFTAMTEKSLDNNVNHFINNASIEVLEIKFSATIFSVAAMVVYKEK</sequence>
<accession>A0ABW0LMB4</accession>
<comment type="caution">
    <text evidence="1">The sequence shown here is derived from an EMBL/GenBank/DDBJ whole genome shotgun (WGS) entry which is preliminary data.</text>
</comment>
<evidence type="ECO:0000313" key="1">
    <source>
        <dbReference type="EMBL" id="MFC5467025.1"/>
    </source>
</evidence>
<keyword evidence="2" id="KW-1185">Reference proteome</keyword>
<name>A0ABW0LMB4_9BACI</name>
<dbReference type="Proteomes" id="UP001596147">
    <property type="component" value="Unassembled WGS sequence"/>
</dbReference>
<dbReference type="EMBL" id="JBHSMC010000045">
    <property type="protein sequence ID" value="MFC5467025.1"/>
    <property type="molecule type" value="Genomic_DNA"/>
</dbReference>